<dbReference type="EMBL" id="JAUHHV010000008">
    <property type="protein sequence ID" value="KAK1415270.1"/>
    <property type="molecule type" value="Genomic_DNA"/>
</dbReference>
<evidence type="ECO:0000256" key="1">
    <source>
        <dbReference type="SAM" id="MobiDB-lite"/>
    </source>
</evidence>
<protein>
    <submittedName>
        <fullName evidence="2">Uncharacterized protein</fullName>
    </submittedName>
</protein>
<sequence length="78" mass="8424">MSRSHFLAENSDLHSASTHITPPAAKSPHRISSAAAFLAAHRSSGNKHLSTETTAELVHIVLKWTLSRMSPVPIRTGN</sequence>
<name>A0AAD8K908_TARER</name>
<comment type="caution">
    <text evidence="2">The sequence shown here is derived from an EMBL/GenBank/DDBJ whole genome shotgun (WGS) entry which is preliminary data.</text>
</comment>
<feature type="region of interest" description="Disordered" evidence="1">
    <location>
        <begin position="1"/>
        <end position="28"/>
    </location>
</feature>
<organism evidence="2 3">
    <name type="scientific">Tagetes erecta</name>
    <name type="common">African marigold</name>
    <dbReference type="NCBI Taxonomy" id="13708"/>
    <lineage>
        <taxon>Eukaryota</taxon>
        <taxon>Viridiplantae</taxon>
        <taxon>Streptophyta</taxon>
        <taxon>Embryophyta</taxon>
        <taxon>Tracheophyta</taxon>
        <taxon>Spermatophyta</taxon>
        <taxon>Magnoliopsida</taxon>
        <taxon>eudicotyledons</taxon>
        <taxon>Gunneridae</taxon>
        <taxon>Pentapetalae</taxon>
        <taxon>asterids</taxon>
        <taxon>campanulids</taxon>
        <taxon>Asterales</taxon>
        <taxon>Asteraceae</taxon>
        <taxon>Asteroideae</taxon>
        <taxon>Heliantheae alliance</taxon>
        <taxon>Tageteae</taxon>
        <taxon>Tagetes</taxon>
    </lineage>
</organism>
<dbReference type="Proteomes" id="UP001229421">
    <property type="component" value="Unassembled WGS sequence"/>
</dbReference>
<reference evidence="2" key="1">
    <citation type="journal article" date="2023" name="bioRxiv">
        <title>Improved chromosome-level genome assembly for marigold (Tagetes erecta).</title>
        <authorList>
            <person name="Jiang F."/>
            <person name="Yuan L."/>
            <person name="Wang S."/>
            <person name="Wang H."/>
            <person name="Xu D."/>
            <person name="Wang A."/>
            <person name="Fan W."/>
        </authorList>
    </citation>
    <scope>NUCLEOTIDE SEQUENCE</scope>
    <source>
        <strain evidence="2">WSJ</strain>
        <tissue evidence="2">Leaf</tissue>
    </source>
</reference>
<evidence type="ECO:0000313" key="2">
    <source>
        <dbReference type="EMBL" id="KAK1415270.1"/>
    </source>
</evidence>
<gene>
    <name evidence="2" type="ORF">QVD17_31048</name>
</gene>
<keyword evidence="3" id="KW-1185">Reference proteome</keyword>
<proteinExistence type="predicted"/>
<dbReference type="AlphaFoldDB" id="A0AAD8K908"/>
<accession>A0AAD8K908</accession>
<evidence type="ECO:0000313" key="3">
    <source>
        <dbReference type="Proteomes" id="UP001229421"/>
    </source>
</evidence>